<feature type="non-terminal residue" evidence="1">
    <location>
        <position position="115"/>
    </location>
</feature>
<gene>
    <name evidence="1" type="ORF">NTEN_LOCUS17009</name>
</gene>
<dbReference type="Proteomes" id="UP000479000">
    <property type="component" value="Unassembled WGS sequence"/>
</dbReference>
<accession>A0A6H5H7F4</accession>
<name>A0A6H5H7F4_9HEMI</name>
<reference evidence="1 2" key="1">
    <citation type="submission" date="2020-02" db="EMBL/GenBank/DDBJ databases">
        <authorList>
            <person name="Ferguson B K."/>
        </authorList>
    </citation>
    <scope>NUCLEOTIDE SEQUENCE [LARGE SCALE GENOMIC DNA]</scope>
</reference>
<evidence type="ECO:0000313" key="2">
    <source>
        <dbReference type="Proteomes" id="UP000479000"/>
    </source>
</evidence>
<protein>
    <submittedName>
        <fullName evidence="1">Uncharacterized protein</fullName>
    </submittedName>
</protein>
<organism evidence="1 2">
    <name type="scientific">Nesidiocoris tenuis</name>
    <dbReference type="NCBI Taxonomy" id="355587"/>
    <lineage>
        <taxon>Eukaryota</taxon>
        <taxon>Metazoa</taxon>
        <taxon>Ecdysozoa</taxon>
        <taxon>Arthropoda</taxon>
        <taxon>Hexapoda</taxon>
        <taxon>Insecta</taxon>
        <taxon>Pterygota</taxon>
        <taxon>Neoptera</taxon>
        <taxon>Paraneoptera</taxon>
        <taxon>Hemiptera</taxon>
        <taxon>Heteroptera</taxon>
        <taxon>Panheteroptera</taxon>
        <taxon>Cimicomorpha</taxon>
        <taxon>Miridae</taxon>
        <taxon>Dicyphina</taxon>
        <taxon>Nesidiocoris</taxon>
    </lineage>
</organism>
<evidence type="ECO:0000313" key="1">
    <source>
        <dbReference type="EMBL" id="CAB0012245.1"/>
    </source>
</evidence>
<sequence>MKLRGRFVIINFTFLRQCTMYRCWFPDNRRCPGRALPPSRRRSKLVRACGVSAKLCGDLSERWTESKVLTYGSADQGVPTEKRQHFQDLPKNDKRVILKLWDYSCHKAFTLQPLK</sequence>
<dbReference type="EMBL" id="CADCXU010025131">
    <property type="protein sequence ID" value="CAB0012245.1"/>
    <property type="molecule type" value="Genomic_DNA"/>
</dbReference>
<keyword evidence="2" id="KW-1185">Reference proteome</keyword>
<proteinExistence type="predicted"/>
<dbReference type="AlphaFoldDB" id="A0A6H5H7F4"/>